<reference evidence="2 3" key="1">
    <citation type="submission" date="2016-02" db="EMBL/GenBank/DDBJ databases">
        <title>Band-tailed pigeon sequencing and assembly.</title>
        <authorList>
            <person name="Soares A.E."/>
            <person name="Novak B.J."/>
            <person name="Rice E.S."/>
            <person name="O'Connell B."/>
            <person name="Chang D."/>
            <person name="Weber S."/>
            <person name="Shapiro B."/>
        </authorList>
    </citation>
    <scope>NUCLEOTIDE SEQUENCE [LARGE SCALE GENOMIC DNA]</scope>
    <source>
        <strain evidence="2">BTP2013</strain>
        <tissue evidence="2">Blood</tissue>
    </source>
</reference>
<organism evidence="2 3">
    <name type="scientific">Patagioenas fasciata monilis</name>
    <dbReference type="NCBI Taxonomy" id="372326"/>
    <lineage>
        <taxon>Eukaryota</taxon>
        <taxon>Metazoa</taxon>
        <taxon>Chordata</taxon>
        <taxon>Craniata</taxon>
        <taxon>Vertebrata</taxon>
        <taxon>Euteleostomi</taxon>
        <taxon>Archelosauria</taxon>
        <taxon>Archosauria</taxon>
        <taxon>Dinosauria</taxon>
        <taxon>Saurischia</taxon>
        <taxon>Theropoda</taxon>
        <taxon>Coelurosauria</taxon>
        <taxon>Aves</taxon>
        <taxon>Neognathae</taxon>
        <taxon>Neoaves</taxon>
        <taxon>Columbimorphae</taxon>
        <taxon>Columbiformes</taxon>
        <taxon>Columbidae</taxon>
        <taxon>Patagioenas</taxon>
    </lineage>
</organism>
<evidence type="ECO:0000313" key="3">
    <source>
        <dbReference type="Proteomes" id="UP000190648"/>
    </source>
</evidence>
<proteinExistence type="predicted"/>
<dbReference type="AlphaFoldDB" id="A0A1V4J6B9"/>
<keyword evidence="3" id="KW-1185">Reference proteome</keyword>
<evidence type="ECO:0000256" key="1">
    <source>
        <dbReference type="SAM" id="MobiDB-lite"/>
    </source>
</evidence>
<accession>A0A1V4J6B9</accession>
<comment type="caution">
    <text evidence="2">The sequence shown here is derived from an EMBL/GenBank/DDBJ whole genome shotgun (WGS) entry which is preliminary data.</text>
</comment>
<feature type="region of interest" description="Disordered" evidence="1">
    <location>
        <begin position="38"/>
        <end position="82"/>
    </location>
</feature>
<dbReference type="EMBL" id="LSYS01008925">
    <property type="protein sequence ID" value="OPJ67686.1"/>
    <property type="molecule type" value="Genomic_DNA"/>
</dbReference>
<gene>
    <name evidence="2" type="ORF">AV530_001938</name>
</gene>
<evidence type="ECO:0000313" key="2">
    <source>
        <dbReference type="EMBL" id="OPJ67686.1"/>
    </source>
</evidence>
<protein>
    <submittedName>
        <fullName evidence="2">Uncharacterized protein</fullName>
    </submittedName>
</protein>
<sequence length="132" mass="14567">MLGTISVPTTLHLVPCVTKDFGQVHVAPRFAFSRGKESFPMTAKPHDPGSQCQPTWTSGHRDTQEHQDKPTKYHQDGKGPKEQQLITPALQSSYTRDVAALITSGLLICARNSRVMARGREGNGGDWHQSIF</sequence>
<name>A0A1V4J6B9_PATFA</name>
<feature type="compositionally biased region" description="Basic and acidic residues" evidence="1">
    <location>
        <begin position="59"/>
        <end position="81"/>
    </location>
</feature>
<dbReference type="Proteomes" id="UP000190648">
    <property type="component" value="Unassembled WGS sequence"/>
</dbReference>